<proteinExistence type="predicted"/>
<sequence length="116" mass="12049">MVLKCPNAGFGDYDGWGRGSLNSAYLGGSKRPQPLGSRSSGPLAHAPFSGSRLGPAPAPRRRKGRAGALRRRQAGAPVPRASLSPCAGPPLPALGLRCSARGAQPIPRPVPIRRPR</sequence>
<dbReference type="EMBL" id="OX596104">
    <property type="protein sequence ID" value="CAN0025597.1"/>
    <property type="molecule type" value="Genomic_DNA"/>
</dbReference>
<evidence type="ECO:0000313" key="2">
    <source>
        <dbReference type="Proteomes" id="UP001162501"/>
    </source>
</evidence>
<name>A0AC59YW29_RANTA</name>
<dbReference type="Proteomes" id="UP001162501">
    <property type="component" value="Chromosome 20"/>
</dbReference>
<accession>A0AC59YW29</accession>
<protein>
    <submittedName>
        <fullName evidence="1">Uncharacterized protein</fullName>
    </submittedName>
</protein>
<gene>
    <name evidence="1" type="ORF">MRATA1EN22A_LOCUS10930</name>
</gene>
<organism evidence="1 2">
    <name type="scientific">Rangifer tarandus platyrhynchus</name>
    <name type="common">Svalbard reindeer</name>
    <dbReference type="NCBI Taxonomy" id="3082113"/>
    <lineage>
        <taxon>Eukaryota</taxon>
        <taxon>Metazoa</taxon>
        <taxon>Chordata</taxon>
        <taxon>Craniata</taxon>
        <taxon>Vertebrata</taxon>
        <taxon>Euteleostomi</taxon>
        <taxon>Mammalia</taxon>
        <taxon>Eutheria</taxon>
        <taxon>Laurasiatheria</taxon>
        <taxon>Artiodactyla</taxon>
        <taxon>Ruminantia</taxon>
        <taxon>Pecora</taxon>
        <taxon>Cervidae</taxon>
        <taxon>Odocoileinae</taxon>
        <taxon>Rangifer</taxon>
    </lineage>
</organism>
<reference evidence="1" key="1">
    <citation type="submission" date="2023-05" db="EMBL/GenBank/DDBJ databases">
        <authorList>
            <consortium name="ELIXIR-Norway"/>
        </authorList>
    </citation>
    <scope>NUCLEOTIDE SEQUENCE</scope>
</reference>
<evidence type="ECO:0000313" key="1">
    <source>
        <dbReference type="EMBL" id="CAN0025597.1"/>
    </source>
</evidence>
<reference evidence="1" key="2">
    <citation type="submission" date="2025-03" db="EMBL/GenBank/DDBJ databases">
        <authorList>
            <consortium name="ELIXIR-Norway"/>
            <consortium name="Elixir Norway"/>
        </authorList>
    </citation>
    <scope>NUCLEOTIDE SEQUENCE</scope>
</reference>